<sequence>MNDDALWATVVGQAAAVSLLRASVVAPVHAFLFVGPPGAGREEAARAFAGALFAGSESADGPEPEAATRHRRLAVAGQHPDLVHVEPDGRALLVADTERITVEGWRSPVEADRKVIVVDRFDTAEPEAAASLLKTIEEPPATTTFVLLAEEVPAEHVTIASRCFRVDFPPLADDVVVAAMVADGIDVDRAAVLAEAAAGSLSRARLLVDDPALHGRRNAWHSVPSRLDGSGAAVAVLVEELRAMIDDAQAPLVARHEVELEALAEREEAFGTRGSGRRELVDRQRREVRRLRDDELRFGLATISRVYRDTARAASEAGQPVDSAMDATARITGATGELVRNPNETLLLQALLLDLPTAG</sequence>
<dbReference type="EMBL" id="UINC01002360">
    <property type="protein sequence ID" value="SUZ95848.1"/>
    <property type="molecule type" value="Genomic_DNA"/>
</dbReference>
<dbReference type="Pfam" id="PF13177">
    <property type="entry name" value="DNA_pol3_delta2"/>
    <property type="match status" value="1"/>
</dbReference>
<dbReference type="InterPro" id="IPR050238">
    <property type="entry name" value="DNA_Rep/Repair_Clamp_Loader"/>
</dbReference>
<dbReference type="InterPro" id="IPR027417">
    <property type="entry name" value="P-loop_NTPase"/>
</dbReference>
<reference evidence="1" key="1">
    <citation type="submission" date="2018-05" db="EMBL/GenBank/DDBJ databases">
        <authorList>
            <person name="Lanie J.A."/>
            <person name="Ng W.-L."/>
            <person name="Kazmierczak K.M."/>
            <person name="Andrzejewski T.M."/>
            <person name="Davidsen T.M."/>
            <person name="Wayne K.J."/>
            <person name="Tettelin H."/>
            <person name="Glass J.I."/>
            <person name="Rusch D."/>
            <person name="Podicherti R."/>
            <person name="Tsui H.-C.T."/>
            <person name="Winkler M.E."/>
        </authorList>
    </citation>
    <scope>NUCLEOTIDE SEQUENCE</scope>
</reference>
<evidence type="ECO:0000313" key="1">
    <source>
        <dbReference type="EMBL" id="SUZ95848.1"/>
    </source>
</evidence>
<organism evidence="1">
    <name type="scientific">marine metagenome</name>
    <dbReference type="NCBI Taxonomy" id="408172"/>
    <lineage>
        <taxon>unclassified sequences</taxon>
        <taxon>metagenomes</taxon>
        <taxon>ecological metagenomes</taxon>
    </lineage>
</organism>
<accession>A0A381RXU8</accession>
<dbReference type="SUPFAM" id="SSF52540">
    <property type="entry name" value="P-loop containing nucleoside triphosphate hydrolases"/>
    <property type="match status" value="1"/>
</dbReference>
<dbReference type="PANTHER" id="PTHR11669:SF8">
    <property type="entry name" value="DNA POLYMERASE III SUBUNIT DELTA"/>
    <property type="match status" value="1"/>
</dbReference>
<name>A0A381RXU8_9ZZZZ</name>
<protein>
    <submittedName>
        <fullName evidence="1">Uncharacterized protein</fullName>
    </submittedName>
</protein>
<dbReference type="Gene3D" id="3.40.50.300">
    <property type="entry name" value="P-loop containing nucleotide triphosphate hydrolases"/>
    <property type="match status" value="1"/>
</dbReference>
<gene>
    <name evidence="1" type="ORF">METZ01_LOCUS48702</name>
</gene>
<dbReference type="AlphaFoldDB" id="A0A381RXU8"/>
<dbReference type="GO" id="GO:0006261">
    <property type="term" value="P:DNA-templated DNA replication"/>
    <property type="evidence" value="ECO:0007669"/>
    <property type="project" value="TreeGrafter"/>
</dbReference>
<proteinExistence type="predicted"/>
<dbReference type="PANTHER" id="PTHR11669">
    <property type="entry name" value="REPLICATION FACTOR C / DNA POLYMERASE III GAMMA-TAU SUBUNIT"/>
    <property type="match status" value="1"/>
</dbReference>